<reference evidence="3" key="2">
    <citation type="submission" date="2011-06" db="EMBL/GenBank/DDBJ databases">
        <title>The complete genome sequence of Alicyclobacillus acidocaldarius sp. Tc-4-1.</title>
        <authorList>
            <person name="Chen Y."/>
            <person name="He Y."/>
            <person name="Dong Z."/>
            <person name="Hu S."/>
        </authorList>
    </citation>
    <scope>NUCLEOTIDE SEQUENCE [LARGE SCALE GENOMIC DNA]</scope>
    <source>
        <strain evidence="3">Tc-4-1</strain>
    </source>
</reference>
<name>F8IEV6_ALIAT</name>
<proteinExistence type="predicted"/>
<dbReference type="STRING" id="1048834.TC41_2092"/>
<dbReference type="AlphaFoldDB" id="F8IEV6"/>
<dbReference type="PATRIC" id="fig|1048834.4.peg.1977"/>
<reference evidence="2 3" key="1">
    <citation type="journal article" date="2011" name="J. Bacteriol.">
        <title>Complete Genome Sequence of Alicyclobacillus acidocaldarius Strain Tc-4-1.</title>
        <authorList>
            <person name="Chen Y."/>
            <person name="He Y."/>
            <person name="Zhang B."/>
            <person name="Yang J."/>
            <person name="Li W."/>
            <person name="Dong Z."/>
            <person name="Hu S."/>
        </authorList>
    </citation>
    <scope>NUCLEOTIDE SEQUENCE [LARGE SCALE GENOMIC DNA]</scope>
    <source>
        <strain evidence="2 3">Tc-4-1</strain>
    </source>
</reference>
<dbReference type="Proteomes" id="UP000000292">
    <property type="component" value="Chromosome"/>
</dbReference>
<evidence type="ECO:0000256" key="1">
    <source>
        <dbReference type="SAM" id="MobiDB-lite"/>
    </source>
</evidence>
<feature type="compositionally biased region" description="Basic and acidic residues" evidence="1">
    <location>
        <begin position="40"/>
        <end position="49"/>
    </location>
</feature>
<sequence length="56" mass="6601">MPMRDITWKVFELTGDVYAYLLYRACQQAEQFTDDEQPAEEEKLQEDSHFQASLKG</sequence>
<accession>F8IEV6</accession>
<organism evidence="2 3">
    <name type="scientific">Alicyclobacillus acidocaldarius (strain Tc-4-1)</name>
    <name type="common">Bacillus acidocaldarius</name>
    <dbReference type="NCBI Taxonomy" id="1048834"/>
    <lineage>
        <taxon>Bacteria</taxon>
        <taxon>Bacillati</taxon>
        <taxon>Bacillota</taxon>
        <taxon>Bacilli</taxon>
        <taxon>Bacillales</taxon>
        <taxon>Alicyclobacillaceae</taxon>
        <taxon>Alicyclobacillus</taxon>
    </lineage>
</organism>
<protein>
    <recommendedName>
        <fullName evidence="4">YqzL family protein</fullName>
    </recommendedName>
</protein>
<feature type="region of interest" description="Disordered" evidence="1">
    <location>
        <begin position="31"/>
        <end position="56"/>
    </location>
</feature>
<evidence type="ECO:0000313" key="3">
    <source>
        <dbReference type="Proteomes" id="UP000000292"/>
    </source>
</evidence>
<gene>
    <name evidence="2" type="ordered locus">TC41_2092</name>
</gene>
<evidence type="ECO:0000313" key="2">
    <source>
        <dbReference type="EMBL" id="AEJ44002.1"/>
    </source>
</evidence>
<dbReference type="KEGG" id="aad:TC41_2092"/>
<dbReference type="HOGENOM" id="CLU_208866_1_0_9"/>
<dbReference type="Pfam" id="PF14006">
    <property type="entry name" value="YqzL"/>
    <property type="match status" value="1"/>
</dbReference>
<evidence type="ECO:0008006" key="4">
    <source>
        <dbReference type="Google" id="ProtNLM"/>
    </source>
</evidence>
<dbReference type="EMBL" id="CP002902">
    <property type="protein sequence ID" value="AEJ44002.1"/>
    <property type="molecule type" value="Genomic_DNA"/>
</dbReference>
<dbReference type="InterPro" id="IPR025617">
    <property type="entry name" value="YqzL"/>
</dbReference>